<keyword evidence="1" id="KW-0812">Transmembrane</keyword>
<dbReference type="AlphaFoldDB" id="A0A6G0YAN7"/>
<name>A0A6G0YAN7_APHCR</name>
<dbReference type="EMBL" id="VUJU01005176">
    <property type="protein sequence ID" value="KAF0752054.1"/>
    <property type="molecule type" value="Genomic_DNA"/>
</dbReference>
<evidence type="ECO:0000313" key="3">
    <source>
        <dbReference type="Proteomes" id="UP000478052"/>
    </source>
</evidence>
<keyword evidence="1" id="KW-0472">Membrane</keyword>
<dbReference type="Proteomes" id="UP000478052">
    <property type="component" value="Unassembled WGS sequence"/>
</dbReference>
<evidence type="ECO:0000313" key="2">
    <source>
        <dbReference type="EMBL" id="KAF0752054.1"/>
    </source>
</evidence>
<protein>
    <submittedName>
        <fullName evidence="2">Uncharacterized protein</fullName>
    </submittedName>
</protein>
<reference evidence="2 3" key="1">
    <citation type="submission" date="2019-08" db="EMBL/GenBank/DDBJ databases">
        <title>Whole genome of Aphis craccivora.</title>
        <authorList>
            <person name="Voronova N.V."/>
            <person name="Shulinski R.S."/>
            <person name="Bandarenka Y.V."/>
            <person name="Zhorov D.G."/>
            <person name="Warner D."/>
        </authorList>
    </citation>
    <scope>NUCLEOTIDE SEQUENCE [LARGE SCALE GENOMIC DNA]</scope>
    <source>
        <strain evidence="2">180601</strain>
        <tissue evidence="2">Whole Body</tissue>
    </source>
</reference>
<gene>
    <name evidence="2" type="ORF">FWK35_00017881</name>
</gene>
<evidence type="ECO:0000256" key="1">
    <source>
        <dbReference type="SAM" id="Phobius"/>
    </source>
</evidence>
<feature type="transmembrane region" description="Helical" evidence="1">
    <location>
        <begin position="85"/>
        <end position="104"/>
    </location>
</feature>
<sequence length="114" mass="13457">MNSERSDECIDFTMIIISRNNATISNYGGGFRCKSEYPWCIIQVPYEFISRRYLKILPPPTLVTLSSFNKTFLSELDKDGRRFRWYRALALHFSTISVHIIIYLDFYKQKLASK</sequence>
<proteinExistence type="predicted"/>
<organism evidence="2 3">
    <name type="scientific">Aphis craccivora</name>
    <name type="common">Cowpea aphid</name>
    <dbReference type="NCBI Taxonomy" id="307492"/>
    <lineage>
        <taxon>Eukaryota</taxon>
        <taxon>Metazoa</taxon>
        <taxon>Ecdysozoa</taxon>
        <taxon>Arthropoda</taxon>
        <taxon>Hexapoda</taxon>
        <taxon>Insecta</taxon>
        <taxon>Pterygota</taxon>
        <taxon>Neoptera</taxon>
        <taxon>Paraneoptera</taxon>
        <taxon>Hemiptera</taxon>
        <taxon>Sternorrhyncha</taxon>
        <taxon>Aphidomorpha</taxon>
        <taxon>Aphidoidea</taxon>
        <taxon>Aphididae</taxon>
        <taxon>Aphidini</taxon>
        <taxon>Aphis</taxon>
        <taxon>Aphis</taxon>
    </lineage>
</organism>
<comment type="caution">
    <text evidence="2">The sequence shown here is derived from an EMBL/GenBank/DDBJ whole genome shotgun (WGS) entry which is preliminary data.</text>
</comment>
<accession>A0A6G0YAN7</accession>
<keyword evidence="1" id="KW-1133">Transmembrane helix</keyword>
<keyword evidence="3" id="KW-1185">Reference proteome</keyword>